<dbReference type="Proteomes" id="UP000095651">
    <property type="component" value="Unassembled WGS sequence"/>
</dbReference>
<organism evidence="1 2">
    <name type="scientific">Hungatella hathewayi</name>
    <dbReference type="NCBI Taxonomy" id="154046"/>
    <lineage>
        <taxon>Bacteria</taxon>
        <taxon>Bacillati</taxon>
        <taxon>Bacillota</taxon>
        <taxon>Clostridia</taxon>
        <taxon>Lachnospirales</taxon>
        <taxon>Lachnospiraceae</taxon>
        <taxon>Hungatella</taxon>
    </lineage>
</organism>
<sequence>MREKTVSILNSLSWSIQPKMGLVKGAYYREDGWFTPHPGDSRDFYGVLEVVSEGGKLQMVEFNEFNAPTYYIRKYQNASKRYSDYAFLQASRERTASTHVVLVNGMTYVEEQMMRENRLDGAFDLLTGASNSIRESMLVLAEKISVRLHTPSPQSYYGLAKAVEPGITGRLQVVTEKGKIVSCFYDEIFADNPEEIENPELKPYYRQSKYYSLDYVSDYPCGFNALFDMWGEHVLKCQNLMDLSGLRFSQGEFLDKAWGNYLKVAGELWNELLKDEVLVDKGIGEGV</sequence>
<evidence type="ECO:0000313" key="2">
    <source>
        <dbReference type="Proteomes" id="UP000095651"/>
    </source>
</evidence>
<gene>
    <name evidence="1" type="ORF">ERS852407_04436</name>
</gene>
<protein>
    <submittedName>
        <fullName evidence="1">Uncharacterized protein</fullName>
    </submittedName>
</protein>
<dbReference type="EMBL" id="CYZE01000014">
    <property type="protein sequence ID" value="CUO92808.1"/>
    <property type="molecule type" value="Genomic_DNA"/>
</dbReference>
<accession>A0A174J5B5</accession>
<name>A0A174J5B5_9FIRM</name>
<proteinExistence type="predicted"/>
<evidence type="ECO:0000313" key="1">
    <source>
        <dbReference type="EMBL" id="CUO92808.1"/>
    </source>
</evidence>
<dbReference type="AlphaFoldDB" id="A0A174J5B5"/>
<reference evidence="1 2" key="1">
    <citation type="submission" date="2015-09" db="EMBL/GenBank/DDBJ databases">
        <authorList>
            <consortium name="Pathogen Informatics"/>
        </authorList>
    </citation>
    <scope>NUCLEOTIDE SEQUENCE [LARGE SCALE GENOMIC DNA]</scope>
    <source>
        <strain evidence="1 2">2789STDY5608850</strain>
    </source>
</reference>